<protein>
    <submittedName>
        <fullName evidence="4">Uncharacterized protein LOC104211342</fullName>
    </submittedName>
</protein>
<dbReference type="Pfam" id="PF07727">
    <property type="entry name" value="RVT_2"/>
    <property type="match status" value="1"/>
</dbReference>
<gene>
    <name evidence="4" type="primary">LOC104211342</name>
</gene>
<dbReference type="STRING" id="4096.A0A1U7V131"/>
<proteinExistence type="predicted"/>
<reference evidence="4" key="2">
    <citation type="submission" date="2025-08" db="UniProtKB">
        <authorList>
            <consortium name="RefSeq"/>
        </authorList>
    </citation>
    <scope>IDENTIFICATION</scope>
    <source>
        <tissue evidence="4">Leaf</tissue>
    </source>
</reference>
<evidence type="ECO:0000256" key="1">
    <source>
        <dbReference type="SAM" id="MobiDB-lite"/>
    </source>
</evidence>
<feature type="compositionally biased region" description="Low complexity" evidence="1">
    <location>
        <begin position="71"/>
        <end position="90"/>
    </location>
</feature>
<feature type="compositionally biased region" description="Low complexity" evidence="1">
    <location>
        <begin position="52"/>
        <end position="61"/>
    </location>
</feature>
<feature type="domain" description="Reverse transcriptase Ty1/copia-type" evidence="2">
    <location>
        <begin position="165"/>
        <end position="252"/>
    </location>
</feature>
<evidence type="ECO:0000313" key="4">
    <source>
        <dbReference type="RefSeq" id="XP_009758686.1"/>
    </source>
</evidence>
<reference evidence="3" key="1">
    <citation type="journal article" date="2013" name="Genome Biol.">
        <title>Reference genomes and transcriptomes of Nicotiana sylvestris and Nicotiana tomentosiformis.</title>
        <authorList>
            <person name="Sierro N."/>
            <person name="Battey J.N."/>
            <person name="Ouadi S."/>
            <person name="Bovet L."/>
            <person name="Goepfert S."/>
            <person name="Bakaher N."/>
            <person name="Peitsch M.C."/>
            <person name="Ivanov N.V."/>
        </authorList>
    </citation>
    <scope>NUCLEOTIDE SEQUENCE [LARGE SCALE GENOMIC DNA]</scope>
</reference>
<dbReference type="eggNOG" id="KOG0017">
    <property type="taxonomic scope" value="Eukaryota"/>
</dbReference>
<organism evidence="3 4">
    <name type="scientific">Nicotiana sylvestris</name>
    <name type="common">Wood tobacco</name>
    <name type="synonym">South American tobacco</name>
    <dbReference type="NCBI Taxonomy" id="4096"/>
    <lineage>
        <taxon>Eukaryota</taxon>
        <taxon>Viridiplantae</taxon>
        <taxon>Streptophyta</taxon>
        <taxon>Embryophyta</taxon>
        <taxon>Tracheophyta</taxon>
        <taxon>Spermatophyta</taxon>
        <taxon>Magnoliopsida</taxon>
        <taxon>eudicotyledons</taxon>
        <taxon>Gunneridae</taxon>
        <taxon>Pentapetalae</taxon>
        <taxon>asterids</taxon>
        <taxon>lamiids</taxon>
        <taxon>Solanales</taxon>
        <taxon>Solanaceae</taxon>
        <taxon>Nicotianoideae</taxon>
        <taxon>Nicotianeae</taxon>
        <taxon>Nicotiana</taxon>
    </lineage>
</organism>
<evidence type="ECO:0000259" key="2">
    <source>
        <dbReference type="Pfam" id="PF07727"/>
    </source>
</evidence>
<sequence>MRTFISRDVVFHEKFYPFASISHSSSTPTLLATHLSSSYIPLPDTSTSHLHSTISPGSTPSHPTPAPSPLTIPVSAPLPSRHSSSPSPQSSSPPPLFFSPRTKPMTENLIRKSSRPHITQAYLKDYICNALQLTDVSSSCFLTPAAHHPGWQEEMAKEIEALEHNQTWEVVELPQGRKALPCKWVYIVKQHSDGIVERLKARLVIRGDIQKEGIDFTETYSPVVKMTTIRCILATAVKKGWGLYQLDINNVFYTLLTFCDSDWGTCPESRRSVSGFYISLGISPISWKFKKKSSISLSSVEAEYRSMRRVVTELT</sequence>
<dbReference type="OrthoDB" id="7473114at2759"/>
<dbReference type="InterPro" id="IPR013103">
    <property type="entry name" value="RVT_2"/>
</dbReference>
<keyword evidence="3" id="KW-1185">Reference proteome</keyword>
<name>A0A1U7V131_NICSY</name>
<dbReference type="PANTHER" id="PTHR11439">
    <property type="entry name" value="GAG-POL-RELATED RETROTRANSPOSON"/>
    <property type="match status" value="1"/>
</dbReference>
<evidence type="ECO:0000313" key="3">
    <source>
        <dbReference type="Proteomes" id="UP000189701"/>
    </source>
</evidence>
<dbReference type="Proteomes" id="UP000189701">
    <property type="component" value="Unplaced"/>
</dbReference>
<dbReference type="AlphaFoldDB" id="A0A1U7V131"/>
<dbReference type="PANTHER" id="PTHR11439:SF447">
    <property type="entry name" value="REVERSE TRANSCRIPTASE TY1_COPIA-TYPE DOMAIN-CONTAINING PROTEIN"/>
    <property type="match status" value="1"/>
</dbReference>
<feature type="region of interest" description="Disordered" evidence="1">
    <location>
        <begin position="46"/>
        <end position="102"/>
    </location>
</feature>
<dbReference type="RefSeq" id="XP_009758686.1">
    <property type="nucleotide sequence ID" value="XM_009760384.1"/>
</dbReference>
<feature type="non-terminal residue" evidence="4">
    <location>
        <position position="315"/>
    </location>
</feature>
<accession>A0A1U7V131</accession>